<dbReference type="AlphaFoldDB" id="A0A504XQ88"/>
<dbReference type="Proteomes" id="UP000318447">
    <property type="component" value="Unassembled WGS sequence"/>
</dbReference>
<evidence type="ECO:0000313" key="3">
    <source>
        <dbReference type="Proteomes" id="UP000318447"/>
    </source>
</evidence>
<feature type="region of interest" description="Disordered" evidence="1">
    <location>
        <begin position="256"/>
        <end position="304"/>
    </location>
</feature>
<gene>
    <name evidence="2" type="ORF">CGC21_18960</name>
</gene>
<sequence>MPFGAYYAYHGAAERVWTDLISGLNVFSICAPRVVAFAANRYKATCASDTGNTEARGRLFSKYRSQCPRDVAQRLSAFLGSDWILADLAPYQILSIALYTHMTHLPLELSTIWNLSRGMALLNGVDTPEDMPAFLSRCGPRRQKESARNARKGQSPFSLATHVVRRCVPCVKDRLVERFTVPRYSPATELAYLKSRLCGASITKDGVLEDRSSDNAFQGFFRTCANKFMLAADMANTEAVIMEFLRRGTICAKNLPGRGRGNARRGRDGSRRRGNQTPRYRDGSDATAESSKDGATDLALEKNGRVSTEAPELRIFDAAPAATVAAENFSRIATVCAGHLGADVGRADSTARRSRVFLTDVLQHYHVNSSGSQRAPCSTDAPRQ</sequence>
<comment type="caution">
    <text evidence="2">The sequence shown here is derived from an EMBL/GenBank/DDBJ whole genome shotgun (WGS) entry which is preliminary data.</text>
</comment>
<organism evidence="2 3">
    <name type="scientific">Leishmania donovani</name>
    <dbReference type="NCBI Taxonomy" id="5661"/>
    <lineage>
        <taxon>Eukaryota</taxon>
        <taxon>Discoba</taxon>
        <taxon>Euglenozoa</taxon>
        <taxon>Kinetoplastea</taxon>
        <taxon>Metakinetoplastina</taxon>
        <taxon>Trypanosomatida</taxon>
        <taxon>Trypanosomatidae</taxon>
        <taxon>Leishmaniinae</taxon>
        <taxon>Leishmania</taxon>
    </lineage>
</organism>
<reference evidence="3" key="1">
    <citation type="submission" date="2019-02" db="EMBL/GenBank/DDBJ databases">
        <title>FDA dAtabase for Regulatory Grade micrObial Sequences (FDA-ARGOS): Supporting development and validation of Infectious Disease Dx tests.</title>
        <authorList>
            <person name="Duncan R."/>
            <person name="Fisher C."/>
            <person name="Tallon L."/>
            <person name="Sadzewicz L."/>
            <person name="Sengamalay N."/>
            <person name="Ott S."/>
            <person name="Godinez A."/>
            <person name="Nagaraj S."/>
            <person name="Vavikolanu K."/>
            <person name="Nadendla S."/>
            <person name="Aluvathingal J."/>
            <person name="Sichtig H."/>
        </authorList>
    </citation>
    <scope>NUCLEOTIDE SEQUENCE [LARGE SCALE GENOMIC DNA]</scope>
    <source>
        <strain evidence="3">FDAARGOS_361</strain>
    </source>
</reference>
<accession>A0A504XQ88</accession>
<protein>
    <submittedName>
        <fullName evidence="2">Uncharacterized protein</fullName>
    </submittedName>
</protein>
<evidence type="ECO:0000256" key="1">
    <source>
        <dbReference type="SAM" id="MobiDB-lite"/>
    </source>
</evidence>
<name>A0A504XQ88_LEIDO</name>
<feature type="compositionally biased region" description="Basic and acidic residues" evidence="1">
    <location>
        <begin position="279"/>
        <end position="304"/>
    </location>
</feature>
<proteinExistence type="predicted"/>
<evidence type="ECO:0000313" key="2">
    <source>
        <dbReference type="EMBL" id="TPP50941.1"/>
    </source>
</evidence>
<dbReference type="EMBL" id="RHLC01000027">
    <property type="protein sequence ID" value="TPP50941.1"/>
    <property type="molecule type" value="Genomic_DNA"/>
</dbReference>